<dbReference type="Proteomes" id="UP001596310">
    <property type="component" value="Unassembled WGS sequence"/>
</dbReference>
<keyword evidence="3" id="KW-1185">Reference proteome</keyword>
<proteinExistence type="predicted"/>
<protein>
    <submittedName>
        <fullName evidence="2">Conjugal transfer protein</fullName>
    </submittedName>
</protein>
<organism evidence="2 3">
    <name type="scientific">Lapidilactobacillus achengensis</name>
    <dbReference type="NCBI Taxonomy" id="2486000"/>
    <lineage>
        <taxon>Bacteria</taxon>
        <taxon>Bacillati</taxon>
        <taxon>Bacillota</taxon>
        <taxon>Bacilli</taxon>
        <taxon>Lactobacillales</taxon>
        <taxon>Lactobacillaceae</taxon>
        <taxon>Lapidilactobacillus</taxon>
    </lineage>
</organism>
<gene>
    <name evidence="2" type="ORF">ACFQHW_06280</name>
</gene>
<dbReference type="EMBL" id="JBHSSM010000016">
    <property type="protein sequence ID" value="MFC6315180.1"/>
    <property type="molecule type" value="Genomic_DNA"/>
</dbReference>
<reference evidence="3" key="1">
    <citation type="journal article" date="2019" name="Int. J. Syst. Evol. Microbiol.">
        <title>The Global Catalogue of Microorganisms (GCM) 10K type strain sequencing project: providing services to taxonomists for standard genome sequencing and annotation.</title>
        <authorList>
            <consortium name="The Broad Institute Genomics Platform"/>
            <consortium name="The Broad Institute Genome Sequencing Center for Infectious Disease"/>
            <person name="Wu L."/>
            <person name="Ma J."/>
        </authorList>
    </citation>
    <scope>NUCLEOTIDE SEQUENCE [LARGE SCALE GENOMIC DNA]</scope>
    <source>
        <strain evidence="3">CCM 8897</strain>
    </source>
</reference>
<feature type="region of interest" description="Disordered" evidence="1">
    <location>
        <begin position="40"/>
        <end position="63"/>
    </location>
</feature>
<evidence type="ECO:0000313" key="2">
    <source>
        <dbReference type="EMBL" id="MFC6315180.1"/>
    </source>
</evidence>
<dbReference type="RefSeq" id="WP_191987272.1">
    <property type="nucleotide sequence ID" value="NZ_JBHSSM010000016.1"/>
</dbReference>
<comment type="caution">
    <text evidence="2">The sequence shown here is derived from an EMBL/GenBank/DDBJ whole genome shotgun (WGS) entry which is preliminary data.</text>
</comment>
<evidence type="ECO:0000313" key="3">
    <source>
        <dbReference type="Proteomes" id="UP001596310"/>
    </source>
</evidence>
<evidence type="ECO:0000256" key="1">
    <source>
        <dbReference type="SAM" id="MobiDB-lite"/>
    </source>
</evidence>
<sequence length="63" mass="6851">MKVKVKSMPLKYGGSVYKPGATLTIKQDYFKESLFECLDKNDDGGDTDDSGKTGSGDAKEVKK</sequence>
<accession>A0ABW1UQ53</accession>
<name>A0ABW1UQ53_9LACO</name>